<dbReference type="InParanoid" id="A5E538"/>
<evidence type="ECO:0000256" key="1">
    <source>
        <dbReference type="SAM" id="MobiDB-lite"/>
    </source>
</evidence>
<dbReference type="HOGENOM" id="CLU_1652474_0_0_1"/>
<reference evidence="2 3" key="1">
    <citation type="journal article" date="2009" name="Nature">
        <title>Evolution of pathogenicity and sexual reproduction in eight Candida genomes.</title>
        <authorList>
            <person name="Butler G."/>
            <person name="Rasmussen M.D."/>
            <person name="Lin M.F."/>
            <person name="Santos M.A."/>
            <person name="Sakthikumar S."/>
            <person name="Munro C.A."/>
            <person name="Rheinbay E."/>
            <person name="Grabherr M."/>
            <person name="Forche A."/>
            <person name="Reedy J.L."/>
            <person name="Agrafioti I."/>
            <person name="Arnaud M.B."/>
            <person name="Bates S."/>
            <person name="Brown A.J."/>
            <person name="Brunke S."/>
            <person name="Costanzo M.C."/>
            <person name="Fitzpatrick D.A."/>
            <person name="de Groot P.W."/>
            <person name="Harris D."/>
            <person name="Hoyer L.L."/>
            <person name="Hube B."/>
            <person name="Klis F.M."/>
            <person name="Kodira C."/>
            <person name="Lennard N."/>
            <person name="Logue M.E."/>
            <person name="Martin R."/>
            <person name="Neiman A.M."/>
            <person name="Nikolaou E."/>
            <person name="Quail M.A."/>
            <person name="Quinn J."/>
            <person name="Santos M.C."/>
            <person name="Schmitzberger F.F."/>
            <person name="Sherlock G."/>
            <person name="Shah P."/>
            <person name="Silverstein K.A."/>
            <person name="Skrzypek M.S."/>
            <person name="Soll D."/>
            <person name="Staggs R."/>
            <person name="Stansfield I."/>
            <person name="Stumpf M.P."/>
            <person name="Sudbery P.E."/>
            <person name="Srikantha T."/>
            <person name="Zeng Q."/>
            <person name="Berman J."/>
            <person name="Berriman M."/>
            <person name="Heitman J."/>
            <person name="Gow N.A."/>
            <person name="Lorenz M.C."/>
            <person name="Birren B.W."/>
            <person name="Kellis M."/>
            <person name="Cuomo C.A."/>
        </authorList>
    </citation>
    <scope>NUCLEOTIDE SEQUENCE [LARGE SCALE GENOMIC DNA]</scope>
    <source>
        <strain evidence="3">ATCC 11503 / BCRC 21390 / CBS 2605 / JCM 1781 / NBRC 1676 / NRRL YB-4239</strain>
    </source>
</reference>
<dbReference type="Proteomes" id="UP000001996">
    <property type="component" value="Unassembled WGS sequence"/>
</dbReference>
<accession>A5E538</accession>
<evidence type="ECO:0000313" key="2">
    <source>
        <dbReference type="EMBL" id="EDK46546.1"/>
    </source>
</evidence>
<proteinExistence type="predicted"/>
<dbReference type="AlphaFoldDB" id="A5E538"/>
<feature type="compositionally biased region" description="Basic residues" evidence="1">
    <location>
        <begin position="8"/>
        <end position="26"/>
    </location>
</feature>
<name>A5E538_LODEL</name>
<sequence>MGPSNTIKLRKRERKKTTHTYTHKHTQTPAKENGKLKLKNQRLLLYTYVFVFLLDFGDDLKLIYTVWIERQYYLKIGISTLHFYKPQVNYGLEEKLHKTKKNGLSFNFPTFMLCSSKIPVLNNINHQQRARMFSLQILQRLEIELIHLCFFHLFCSFFFL</sequence>
<dbReference type="VEuPathDB" id="FungiDB:LELG_04727"/>
<evidence type="ECO:0000313" key="3">
    <source>
        <dbReference type="Proteomes" id="UP000001996"/>
    </source>
</evidence>
<keyword evidence="3" id="KW-1185">Reference proteome</keyword>
<protein>
    <submittedName>
        <fullName evidence="2">Uncharacterized protein</fullName>
    </submittedName>
</protein>
<dbReference type="EMBL" id="CH981530">
    <property type="protein sequence ID" value="EDK46546.1"/>
    <property type="molecule type" value="Genomic_DNA"/>
</dbReference>
<gene>
    <name evidence="2" type="ORF">LELG_04727</name>
</gene>
<feature type="region of interest" description="Disordered" evidence="1">
    <location>
        <begin position="1"/>
        <end position="33"/>
    </location>
</feature>
<organism evidence="2 3">
    <name type="scientific">Lodderomyces elongisporus (strain ATCC 11503 / CBS 2605 / JCM 1781 / NBRC 1676 / NRRL YB-4239)</name>
    <name type="common">Yeast</name>
    <name type="synonym">Saccharomyces elongisporus</name>
    <dbReference type="NCBI Taxonomy" id="379508"/>
    <lineage>
        <taxon>Eukaryota</taxon>
        <taxon>Fungi</taxon>
        <taxon>Dikarya</taxon>
        <taxon>Ascomycota</taxon>
        <taxon>Saccharomycotina</taxon>
        <taxon>Pichiomycetes</taxon>
        <taxon>Debaryomycetaceae</taxon>
        <taxon>Candida/Lodderomyces clade</taxon>
        <taxon>Lodderomyces</taxon>
    </lineage>
</organism>